<keyword evidence="1" id="KW-0378">Hydrolase</keyword>
<reference evidence="1 2" key="1">
    <citation type="submission" date="2019-01" db="EMBL/GenBank/DDBJ databases">
        <authorList>
            <consortium name="Pathogen Informatics"/>
        </authorList>
    </citation>
    <scope>NUCLEOTIDE SEQUENCE [LARGE SCALE GENOMIC DNA]</scope>
    <source>
        <strain evidence="1 2">NCTC10138</strain>
    </source>
</reference>
<dbReference type="OrthoDB" id="9781413at2"/>
<dbReference type="STRING" id="1278311.GCA_000428705_01519"/>
<dbReference type="NCBIfam" id="TIGR01484">
    <property type="entry name" value="HAD-SF-IIB"/>
    <property type="match status" value="1"/>
</dbReference>
<proteinExistence type="predicted"/>
<name>A0A449BFV4_HAPAX</name>
<gene>
    <name evidence="1" type="primary">supH</name>
    <name evidence="1" type="ORF">NCTC10138_01719</name>
</gene>
<dbReference type="InterPro" id="IPR036412">
    <property type="entry name" value="HAD-like_sf"/>
</dbReference>
<dbReference type="EMBL" id="LR215048">
    <property type="protein sequence ID" value="VEU81321.1"/>
    <property type="molecule type" value="Genomic_DNA"/>
</dbReference>
<dbReference type="PANTHER" id="PTHR10000">
    <property type="entry name" value="PHOSPHOSERINE PHOSPHATASE"/>
    <property type="match status" value="1"/>
</dbReference>
<dbReference type="EC" id="3.1.3.23" evidence="1"/>
<dbReference type="Gene3D" id="3.30.1240.10">
    <property type="match status" value="1"/>
</dbReference>
<organism evidence="1 2">
    <name type="scientific">Haploplasma axanthum</name>
    <name type="common">Acholeplasma axanthum</name>
    <dbReference type="NCBI Taxonomy" id="29552"/>
    <lineage>
        <taxon>Bacteria</taxon>
        <taxon>Bacillati</taxon>
        <taxon>Mycoplasmatota</taxon>
        <taxon>Mollicutes</taxon>
        <taxon>Acholeplasmatales</taxon>
        <taxon>Acholeplasmataceae</taxon>
        <taxon>Haploplasma</taxon>
    </lineage>
</organism>
<accession>A0A449BFV4</accession>
<dbReference type="Proteomes" id="UP000289841">
    <property type="component" value="Chromosome"/>
</dbReference>
<evidence type="ECO:0000313" key="2">
    <source>
        <dbReference type="Proteomes" id="UP000289841"/>
    </source>
</evidence>
<dbReference type="GO" id="GO:0000287">
    <property type="term" value="F:magnesium ion binding"/>
    <property type="evidence" value="ECO:0007669"/>
    <property type="project" value="TreeGrafter"/>
</dbReference>
<dbReference type="Pfam" id="PF08282">
    <property type="entry name" value="Hydrolase_3"/>
    <property type="match status" value="1"/>
</dbReference>
<dbReference type="Gene3D" id="3.40.50.1000">
    <property type="entry name" value="HAD superfamily/HAD-like"/>
    <property type="match status" value="1"/>
</dbReference>
<evidence type="ECO:0000313" key="1">
    <source>
        <dbReference type="EMBL" id="VEU81321.1"/>
    </source>
</evidence>
<dbReference type="InterPro" id="IPR006379">
    <property type="entry name" value="HAD-SF_hydro_IIB"/>
</dbReference>
<dbReference type="SUPFAM" id="SSF56784">
    <property type="entry name" value="HAD-like"/>
    <property type="match status" value="1"/>
</dbReference>
<dbReference type="GO" id="GO:0050308">
    <property type="term" value="F:sugar-phosphatase activity"/>
    <property type="evidence" value="ECO:0007669"/>
    <property type="project" value="UniProtKB-EC"/>
</dbReference>
<dbReference type="KEGG" id="aaxa:NCTC10138_01719"/>
<dbReference type="InterPro" id="IPR023214">
    <property type="entry name" value="HAD_sf"/>
</dbReference>
<protein>
    <submittedName>
        <fullName evidence="1">COF family HAD hydrolase protein</fullName>
        <ecNumber evidence="1">3.1.3.23</ecNumber>
    </submittedName>
</protein>
<dbReference type="AlphaFoldDB" id="A0A449BFV4"/>
<keyword evidence="2" id="KW-1185">Reference proteome</keyword>
<dbReference type="PANTHER" id="PTHR10000:SF8">
    <property type="entry name" value="HAD SUPERFAMILY HYDROLASE-LIKE, TYPE 3"/>
    <property type="match status" value="1"/>
</dbReference>
<sequence>MKKKIIYSDLDGTLFNLDSNNKSYFSNENISAINDWIRDGNLFGVATGRNISSVSPFFKDTKLKFNLPFVLSNGTLVYDYAHSKIIYQEILNKEALQEAIGYAFKNDVVLAIMSPYEHYIIVQDKEKSIIEVGFPYTKVYVDEIDYKNITKASFVVDPSQNEKVREEAKAFKSFDKIEVIPSGSSYVELVNKDTSKRSAIEIALKYANIKEYDLYTIGDHINDYEMVKNAYGFAPLNAHDEVKDAAKHVVCHHNDGALVEMIKIIRNKSI</sequence>
<dbReference type="RefSeq" id="WP_026390943.1">
    <property type="nucleotide sequence ID" value="NZ_LR215048.1"/>
</dbReference>
<dbReference type="GO" id="GO:0005829">
    <property type="term" value="C:cytosol"/>
    <property type="evidence" value="ECO:0007669"/>
    <property type="project" value="TreeGrafter"/>
</dbReference>